<keyword evidence="4" id="KW-1185">Reference proteome</keyword>
<evidence type="ECO:0000313" key="3">
    <source>
        <dbReference type="EMBL" id="TWB02260.1"/>
    </source>
</evidence>
<organism evidence="3 4">
    <name type="scientific">Bradyrhizobium stylosanthis</name>
    <dbReference type="NCBI Taxonomy" id="1803665"/>
    <lineage>
        <taxon>Bacteria</taxon>
        <taxon>Pseudomonadati</taxon>
        <taxon>Pseudomonadota</taxon>
        <taxon>Alphaproteobacteria</taxon>
        <taxon>Hyphomicrobiales</taxon>
        <taxon>Nitrobacteraceae</taxon>
        <taxon>Bradyrhizobium</taxon>
    </lineage>
</organism>
<evidence type="ECO:0000313" key="4">
    <source>
        <dbReference type="Proteomes" id="UP000319949"/>
    </source>
</evidence>
<sequence length="90" mass="8578">MKKIILTSACIMALATGGAFAQTQPAPGASGQGDVGQSSRGPATKGMTTGKSSNMQNEAADSKGTQTPSAGGSNTNNMGSQAGGSAGSGK</sequence>
<reference evidence="3 4" key="1">
    <citation type="submission" date="2019-06" db="EMBL/GenBank/DDBJ databases">
        <title>Genomic Encyclopedia of Type Strains, Phase IV (KMG-V): Genome sequencing to study the core and pangenomes of soil and plant-associated prokaryotes.</title>
        <authorList>
            <person name="Whitman W."/>
        </authorList>
    </citation>
    <scope>NUCLEOTIDE SEQUENCE [LARGE SCALE GENOMIC DNA]</scope>
    <source>
        <strain evidence="3 4">BR 510</strain>
    </source>
</reference>
<name>A0A560DYR6_9BRAD</name>
<feature type="compositionally biased region" description="Polar residues" evidence="1">
    <location>
        <begin position="35"/>
        <end position="78"/>
    </location>
</feature>
<dbReference type="EMBL" id="VITK01000003">
    <property type="protein sequence ID" value="TWB02260.1"/>
    <property type="molecule type" value="Genomic_DNA"/>
</dbReference>
<evidence type="ECO:0000256" key="2">
    <source>
        <dbReference type="SAM" id="SignalP"/>
    </source>
</evidence>
<proteinExistence type="predicted"/>
<dbReference type="OrthoDB" id="8243588at2"/>
<feature type="chain" id="PRO_5021872387" description="Pentapeptide MXKDX repeat protein" evidence="2">
    <location>
        <begin position="22"/>
        <end position="90"/>
    </location>
</feature>
<protein>
    <recommendedName>
        <fullName evidence="5">Pentapeptide MXKDX repeat protein</fullName>
    </recommendedName>
</protein>
<evidence type="ECO:0000256" key="1">
    <source>
        <dbReference type="SAM" id="MobiDB-lite"/>
    </source>
</evidence>
<evidence type="ECO:0008006" key="5">
    <source>
        <dbReference type="Google" id="ProtNLM"/>
    </source>
</evidence>
<gene>
    <name evidence="3" type="ORF">FBZ96_1031042</name>
</gene>
<feature type="region of interest" description="Disordered" evidence="1">
    <location>
        <begin position="21"/>
        <end position="90"/>
    </location>
</feature>
<feature type="compositionally biased region" description="Gly residues" evidence="1">
    <location>
        <begin position="81"/>
        <end position="90"/>
    </location>
</feature>
<feature type="signal peptide" evidence="2">
    <location>
        <begin position="1"/>
        <end position="21"/>
    </location>
</feature>
<keyword evidence="2" id="KW-0732">Signal</keyword>
<dbReference type="Proteomes" id="UP000319949">
    <property type="component" value="Unassembled WGS sequence"/>
</dbReference>
<dbReference type="AlphaFoldDB" id="A0A560DYR6"/>
<accession>A0A560DYR6</accession>
<comment type="caution">
    <text evidence="3">The sequence shown here is derived from an EMBL/GenBank/DDBJ whole genome shotgun (WGS) entry which is preliminary data.</text>
</comment>
<dbReference type="STRING" id="1803665.GCA_001641335_04657"/>
<dbReference type="RefSeq" id="WP_145661907.1">
    <property type="nucleotide sequence ID" value="NZ_VITK01000003.1"/>
</dbReference>